<reference evidence="7 8" key="1">
    <citation type="submission" date="2022-06" db="EMBL/GenBank/DDBJ databases">
        <title>Genomic Encyclopedia of Type Strains, Phase I: the one thousand microbial genomes (KMG-I) project.</title>
        <authorList>
            <person name="Kyrpides N."/>
        </authorList>
    </citation>
    <scope>NUCLEOTIDE SEQUENCE [LARGE SCALE GENOMIC DNA]</scope>
    <source>
        <strain evidence="7 8">DSM 43889</strain>
    </source>
</reference>
<dbReference type="Pfam" id="PF03073">
    <property type="entry name" value="TspO_MBR"/>
    <property type="match status" value="1"/>
</dbReference>
<keyword evidence="4 6" id="KW-1133">Transmembrane helix</keyword>
<keyword evidence="3 6" id="KW-0812">Transmembrane</keyword>
<dbReference type="InterPro" id="IPR004307">
    <property type="entry name" value="TspO_MBR"/>
</dbReference>
<evidence type="ECO:0000256" key="3">
    <source>
        <dbReference type="ARBA" id="ARBA00022692"/>
    </source>
</evidence>
<dbReference type="PIRSF" id="PIRSF005859">
    <property type="entry name" value="PBR"/>
    <property type="match status" value="1"/>
</dbReference>
<dbReference type="RefSeq" id="WP_026418609.1">
    <property type="nucleotide sequence ID" value="NZ_AUBJ02000001.1"/>
</dbReference>
<dbReference type="InterPro" id="IPR038330">
    <property type="entry name" value="TspO/MBR-related_sf"/>
</dbReference>
<feature type="transmembrane region" description="Helical" evidence="6">
    <location>
        <begin position="89"/>
        <end position="108"/>
    </location>
</feature>
<keyword evidence="8" id="KW-1185">Reference proteome</keyword>
<comment type="subcellular location">
    <subcellularLocation>
        <location evidence="1">Membrane</location>
        <topology evidence="1">Multi-pass membrane protein</topology>
    </subcellularLocation>
</comment>
<sequence length="166" mass="17618">MPVQPEPGHAPAHPVRGLLVFVAAVAATAVVGSLASRSAAEDYAALELPSWAPPSWLFGPVWTALYVLIAVSGWLVWRRHGITGARTALGLYGAQLVLNAAWTPLFFAAGRYGLALVDIVVLFLVVAVLVGLFARLHRTAAVLLVPYLLWVGFAALLNAAVWSLNT</sequence>
<feature type="transmembrane region" description="Helical" evidence="6">
    <location>
        <begin position="114"/>
        <end position="134"/>
    </location>
</feature>
<evidence type="ECO:0000256" key="5">
    <source>
        <dbReference type="ARBA" id="ARBA00023136"/>
    </source>
</evidence>
<evidence type="ECO:0000256" key="2">
    <source>
        <dbReference type="ARBA" id="ARBA00007524"/>
    </source>
</evidence>
<evidence type="ECO:0000256" key="4">
    <source>
        <dbReference type="ARBA" id="ARBA00022989"/>
    </source>
</evidence>
<accession>A0ABT1JP50</accession>
<organism evidence="7 8">
    <name type="scientific">Actinoalloteichus caeruleus DSM 43889</name>
    <dbReference type="NCBI Taxonomy" id="1120930"/>
    <lineage>
        <taxon>Bacteria</taxon>
        <taxon>Bacillati</taxon>
        <taxon>Actinomycetota</taxon>
        <taxon>Actinomycetes</taxon>
        <taxon>Pseudonocardiales</taxon>
        <taxon>Pseudonocardiaceae</taxon>
        <taxon>Actinoalloteichus</taxon>
        <taxon>Actinoalloteichus cyanogriseus</taxon>
    </lineage>
</organism>
<dbReference type="CDD" id="cd15904">
    <property type="entry name" value="TSPO_MBR"/>
    <property type="match status" value="1"/>
</dbReference>
<dbReference type="Gene3D" id="1.20.1260.100">
    <property type="entry name" value="TspO/MBR protein"/>
    <property type="match status" value="1"/>
</dbReference>
<evidence type="ECO:0000256" key="6">
    <source>
        <dbReference type="SAM" id="Phobius"/>
    </source>
</evidence>
<dbReference type="EMBL" id="AUBJ02000001">
    <property type="protein sequence ID" value="MCP2334039.1"/>
    <property type="molecule type" value="Genomic_DNA"/>
</dbReference>
<evidence type="ECO:0000313" key="8">
    <source>
        <dbReference type="Proteomes" id="UP000791080"/>
    </source>
</evidence>
<dbReference type="PANTHER" id="PTHR10057">
    <property type="entry name" value="PERIPHERAL-TYPE BENZODIAZEPINE RECEPTOR"/>
    <property type="match status" value="1"/>
</dbReference>
<gene>
    <name evidence="7" type="ORF">G443_004309</name>
</gene>
<name>A0ABT1JP50_ACTCY</name>
<protein>
    <submittedName>
        <fullName evidence="7">TspO and MBR related proteins</fullName>
    </submittedName>
</protein>
<proteinExistence type="inferred from homology"/>
<comment type="similarity">
    <text evidence="2">Belongs to the TspO/BZRP family.</text>
</comment>
<keyword evidence="5 6" id="KW-0472">Membrane</keyword>
<evidence type="ECO:0000313" key="7">
    <source>
        <dbReference type="EMBL" id="MCP2334039.1"/>
    </source>
</evidence>
<feature type="transmembrane region" description="Helical" evidence="6">
    <location>
        <begin position="56"/>
        <end position="77"/>
    </location>
</feature>
<feature type="transmembrane region" description="Helical" evidence="6">
    <location>
        <begin position="141"/>
        <end position="164"/>
    </location>
</feature>
<dbReference type="Proteomes" id="UP000791080">
    <property type="component" value="Unassembled WGS sequence"/>
</dbReference>
<feature type="transmembrane region" description="Helical" evidence="6">
    <location>
        <begin position="18"/>
        <end position="36"/>
    </location>
</feature>
<evidence type="ECO:0000256" key="1">
    <source>
        <dbReference type="ARBA" id="ARBA00004141"/>
    </source>
</evidence>
<dbReference type="PANTHER" id="PTHR10057:SF0">
    <property type="entry name" value="TRANSLOCATOR PROTEIN"/>
    <property type="match status" value="1"/>
</dbReference>
<comment type="caution">
    <text evidence="7">The sequence shown here is derived from an EMBL/GenBank/DDBJ whole genome shotgun (WGS) entry which is preliminary data.</text>
</comment>